<reference evidence="2 3" key="1">
    <citation type="journal article" date="2017" name="Elife">
        <title>Extensive horizontal gene transfer in cheese-associated bacteria.</title>
        <authorList>
            <person name="Bonham K.S."/>
            <person name="Wolfe B.E."/>
            <person name="Dutton R.J."/>
        </authorList>
    </citation>
    <scope>NUCLEOTIDE SEQUENCE [LARGE SCALE GENOMIC DNA]</scope>
    <source>
        <strain evidence="2 3">JB196</strain>
    </source>
</reference>
<dbReference type="GO" id="GO:0016747">
    <property type="term" value="F:acyltransferase activity, transferring groups other than amino-acyl groups"/>
    <property type="evidence" value="ECO:0007669"/>
    <property type="project" value="InterPro"/>
</dbReference>
<dbReference type="InterPro" id="IPR016181">
    <property type="entry name" value="Acyl_CoA_acyltransferase"/>
</dbReference>
<dbReference type="Pfam" id="PF00583">
    <property type="entry name" value="Acetyltransf_1"/>
    <property type="match status" value="1"/>
</dbReference>
<name>A0A368LGL6_9VIBR</name>
<dbReference type="InterPro" id="IPR000182">
    <property type="entry name" value="GNAT_dom"/>
</dbReference>
<evidence type="ECO:0000259" key="1">
    <source>
        <dbReference type="PROSITE" id="PS51186"/>
    </source>
</evidence>
<dbReference type="Proteomes" id="UP000252479">
    <property type="component" value="Unassembled WGS sequence"/>
</dbReference>
<dbReference type="AlphaFoldDB" id="A0A368LGL6"/>
<dbReference type="PROSITE" id="PS51186">
    <property type="entry name" value="GNAT"/>
    <property type="match status" value="1"/>
</dbReference>
<dbReference type="RefSeq" id="WP_086962241.1">
    <property type="nucleotide sequence ID" value="NZ_FUKS01000041.1"/>
</dbReference>
<dbReference type="SUPFAM" id="SSF55729">
    <property type="entry name" value="Acyl-CoA N-acyltransferases (Nat)"/>
    <property type="match status" value="1"/>
</dbReference>
<dbReference type="InterPro" id="IPR053013">
    <property type="entry name" value="LAT"/>
</dbReference>
<dbReference type="PANTHER" id="PTHR34815">
    <property type="entry name" value="LYSINE ACETYLTRANSFERASE"/>
    <property type="match status" value="1"/>
</dbReference>
<comment type="caution">
    <text evidence="2">The sequence shown here is derived from an EMBL/GenBank/DDBJ whole genome shotgun (WGS) entry which is preliminary data.</text>
</comment>
<protein>
    <submittedName>
        <fullName evidence="2">GNAT family N-acetyltransferase</fullName>
    </submittedName>
</protein>
<evidence type="ECO:0000313" key="2">
    <source>
        <dbReference type="EMBL" id="RCS69173.1"/>
    </source>
</evidence>
<dbReference type="EMBL" id="QPGL01000003">
    <property type="protein sequence ID" value="RCS69173.1"/>
    <property type="molecule type" value="Genomic_DNA"/>
</dbReference>
<dbReference type="Gene3D" id="3.40.630.30">
    <property type="match status" value="1"/>
</dbReference>
<accession>A0A368LGL6</accession>
<dbReference type="PANTHER" id="PTHR34815:SF2">
    <property type="entry name" value="N-ACETYLTRANSFERASE DOMAIN-CONTAINING PROTEIN"/>
    <property type="match status" value="1"/>
</dbReference>
<keyword evidence="3" id="KW-1185">Reference proteome</keyword>
<dbReference type="GeneID" id="303190494"/>
<sequence>MKARKAKEHELDLIYSIGFDAWSSGLSLEEYLVGCRKSKKYSAGTWYVLVEKDEIVSSLIVYKSMFNLKEGCFGIGSVATFRELRQNGYASRLINLVKSELFGSLNCKALYLHSDIDRQFYSRLGFVSIQGSDCMIYSNGQVDCDGSLPTYF</sequence>
<keyword evidence="2" id="KW-0808">Transferase</keyword>
<dbReference type="CDD" id="cd04301">
    <property type="entry name" value="NAT_SF"/>
    <property type="match status" value="1"/>
</dbReference>
<evidence type="ECO:0000313" key="3">
    <source>
        <dbReference type="Proteomes" id="UP000252479"/>
    </source>
</evidence>
<proteinExistence type="predicted"/>
<gene>
    <name evidence="2" type="ORF">CIK83_16350</name>
</gene>
<feature type="domain" description="N-acetyltransferase" evidence="1">
    <location>
        <begin position="1"/>
        <end position="151"/>
    </location>
</feature>
<organism evidence="2 3">
    <name type="scientific">Vibrio casei</name>
    <dbReference type="NCBI Taxonomy" id="673372"/>
    <lineage>
        <taxon>Bacteria</taxon>
        <taxon>Pseudomonadati</taxon>
        <taxon>Pseudomonadota</taxon>
        <taxon>Gammaproteobacteria</taxon>
        <taxon>Vibrionales</taxon>
        <taxon>Vibrionaceae</taxon>
        <taxon>Vibrio</taxon>
    </lineage>
</organism>